<comment type="similarity">
    <text evidence="1">Belongs to the CcmF/CycK/Ccl1/NrfE/CcsA family.</text>
</comment>
<dbReference type="InterPro" id="IPR002541">
    <property type="entry name" value="Cyt_c_assembly"/>
</dbReference>
<feature type="transmembrane region" description="Helical" evidence="3">
    <location>
        <begin position="277"/>
        <end position="297"/>
    </location>
</feature>
<evidence type="ECO:0000313" key="6">
    <source>
        <dbReference type="EMBL" id="GAU07681.1"/>
    </source>
</evidence>
<feature type="transmembrane region" description="Helical" evidence="3">
    <location>
        <begin position="303"/>
        <end position="328"/>
    </location>
</feature>
<dbReference type="GO" id="GO:0020037">
    <property type="term" value="F:heme binding"/>
    <property type="evidence" value="ECO:0007669"/>
    <property type="project" value="InterPro"/>
</dbReference>
<feature type="transmembrane region" description="Helical" evidence="3">
    <location>
        <begin position="249"/>
        <end position="265"/>
    </location>
</feature>
<dbReference type="InterPro" id="IPR032523">
    <property type="entry name" value="CcmF_C"/>
</dbReference>
<gene>
    <name evidence="6" type="ORF">DPF_0376</name>
</gene>
<feature type="domain" description="Cytochrome c-type biogenesis protein CcmF C-terminal" evidence="5">
    <location>
        <begin position="314"/>
        <end position="619"/>
    </location>
</feature>
<feature type="transmembrane region" description="Helical" evidence="3">
    <location>
        <begin position="348"/>
        <end position="367"/>
    </location>
</feature>
<evidence type="ECO:0000259" key="5">
    <source>
        <dbReference type="Pfam" id="PF16327"/>
    </source>
</evidence>
<evidence type="ECO:0000313" key="7">
    <source>
        <dbReference type="Proteomes" id="UP000095200"/>
    </source>
</evidence>
<feature type="transmembrane region" description="Helical" evidence="3">
    <location>
        <begin position="42"/>
        <end position="61"/>
    </location>
</feature>
<sequence>MQSIAFASLFVALVAILLLALKGCLDLANKRNSVLVWMERGQLATTGLLCLSSWILTLALVNRDFSFLYVQEYTDTFLPTFYAVTAFWAGQDGSFLFWALMLAILGTIMIFTPGYRLMEQRTRIWFWLFFFLVQGFFLMLLTSVSNPFVQLVNPPAQGNGMNPLLQNPGMIFHPPLLFIGYAAFTIPCCLAFAHCLTGAPFAWLDRCRNWLLIAWIFLTAGIILGAWWSYMELGWGGYWAWDPVENASLIPWFAATALLHTALIGRTRKGLLKTNIFLASLTLLLCFYGTFIVRSGFIQSLHAFGAGGVGVPLLVFMLLALGVTLTLIHGCRHYPSRALDGMLSKPGILLVVVWLLLALGGMVFLGVNWPVISGLWSENTVGLGPDFYNRVCLPPLSLVVLLLGFCPWLAWKSGFKSRLGLVLTLGALILGGGGLFLAGMVKPLALFAASSAVAVLVSIAALFLINRSLLKQMWAWGAYGVHVGVALVALGIAFSGPYQVDEEAILHKGEVLKVGDYEFLYKGFAIKPSPSMTAYEAQLMVAQNGKPLGILTPQKRMYANFDQSFAEVSIIPSLGDELYATLLGFDEDENISIKISIHPLVNWLWIGGTLMCLMAFFCLRRQRESIPSSREASVS</sequence>
<accession>A0A194AF11</accession>
<feature type="transmembrane region" description="Helical" evidence="3">
    <location>
        <begin position="124"/>
        <end position="144"/>
    </location>
</feature>
<keyword evidence="3" id="KW-0812">Transmembrane</keyword>
<feature type="transmembrane region" description="Helical" evidence="3">
    <location>
        <begin position="210"/>
        <end position="229"/>
    </location>
</feature>
<keyword evidence="3" id="KW-0472">Membrane</keyword>
<dbReference type="STRING" id="1592317.DPF_0376"/>
<organism evidence="6 7">
    <name type="scientific">Desulfoplanes formicivorans</name>
    <dbReference type="NCBI Taxonomy" id="1592317"/>
    <lineage>
        <taxon>Bacteria</taxon>
        <taxon>Pseudomonadati</taxon>
        <taxon>Thermodesulfobacteriota</taxon>
        <taxon>Desulfovibrionia</taxon>
        <taxon>Desulfovibrionales</taxon>
        <taxon>Desulfoplanaceae</taxon>
        <taxon>Desulfoplanes</taxon>
    </lineage>
</organism>
<feature type="transmembrane region" description="Helical" evidence="3">
    <location>
        <begin position="95"/>
        <end position="112"/>
    </location>
</feature>
<feature type="transmembrane region" description="Helical" evidence="3">
    <location>
        <begin position="387"/>
        <end position="411"/>
    </location>
</feature>
<protein>
    <submittedName>
        <fullName evidence="6">Cytochrome C biogenesis protein CcmF</fullName>
    </submittedName>
</protein>
<feature type="transmembrane region" description="Helical" evidence="3">
    <location>
        <begin position="178"/>
        <end position="203"/>
    </location>
</feature>
<feature type="transmembrane region" description="Helical" evidence="3">
    <location>
        <begin position="600"/>
        <end position="619"/>
    </location>
</feature>
<feature type="domain" description="Cytochrome c assembly protein" evidence="4">
    <location>
        <begin position="93"/>
        <end position="295"/>
    </location>
</feature>
<dbReference type="PANTHER" id="PTHR43653:SF1">
    <property type="entry name" value="CYTOCHROME C-TYPE BIOGENESIS PROTEIN CCMF"/>
    <property type="match status" value="1"/>
</dbReference>
<keyword evidence="7" id="KW-1185">Reference proteome</keyword>
<name>A0A194AF11_9BACT</name>
<dbReference type="PANTHER" id="PTHR43653">
    <property type="entry name" value="CYTOCHROME C ASSEMBLY PROTEIN-RELATED"/>
    <property type="match status" value="1"/>
</dbReference>
<dbReference type="EMBL" id="BDFE01000006">
    <property type="protein sequence ID" value="GAU07681.1"/>
    <property type="molecule type" value="Genomic_DNA"/>
</dbReference>
<proteinExistence type="inferred from homology"/>
<dbReference type="GO" id="GO:0017004">
    <property type="term" value="P:cytochrome complex assembly"/>
    <property type="evidence" value="ECO:0007669"/>
    <property type="project" value="UniProtKB-KW"/>
</dbReference>
<dbReference type="RefSeq" id="WP_069857190.1">
    <property type="nucleotide sequence ID" value="NZ_BDFE01000006.1"/>
</dbReference>
<feature type="transmembrane region" description="Helical" evidence="3">
    <location>
        <begin position="476"/>
        <end position="494"/>
    </location>
</feature>
<evidence type="ECO:0000259" key="4">
    <source>
        <dbReference type="Pfam" id="PF01578"/>
    </source>
</evidence>
<reference evidence="7" key="1">
    <citation type="submission" date="2016-06" db="EMBL/GenBank/DDBJ databases">
        <title>Draft genome sequence of Desulfoplanes formicivorans strain Pf12B.</title>
        <authorList>
            <person name="Watanabe M."/>
            <person name="Kojima H."/>
            <person name="Fukui M."/>
        </authorList>
    </citation>
    <scope>NUCLEOTIDE SEQUENCE [LARGE SCALE GENOMIC DNA]</scope>
    <source>
        <strain evidence="7">Pf12B</strain>
    </source>
</reference>
<keyword evidence="3" id="KW-1133">Transmembrane helix</keyword>
<dbReference type="InterPro" id="IPR003567">
    <property type="entry name" value="Cyt_c_biogenesis"/>
</dbReference>
<keyword evidence="2" id="KW-0201">Cytochrome c-type biogenesis</keyword>
<evidence type="ECO:0000256" key="1">
    <source>
        <dbReference type="ARBA" id="ARBA00009186"/>
    </source>
</evidence>
<dbReference type="Pfam" id="PF01578">
    <property type="entry name" value="Cytochrom_C_asm"/>
    <property type="match status" value="1"/>
</dbReference>
<dbReference type="AlphaFoldDB" id="A0A194AF11"/>
<dbReference type="Proteomes" id="UP000095200">
    <property type="component" value="Unassembled WGS sequence"/>
</dbReference>
<dbReference type="GO" id="GO:0015232">
    <property type="term" value="F:heme transmembrane transporter activity"/>
    <property type="evidence" value="ECO:0007669"/>
    <property type="project" value="InterPro"/>
</dbReference>
<feature type="transmembrane region" description="Helical" evidence="3">
    <location>
        <begin position="444"/>
        <end position="464"/>
    </location>
</feature>
<dbReference type="GO" id="GO:0016020">
    <property type="term" value="C:membrane"/>
    <property type="evidence" value="ECO:0007669"/>
    <property type="project" value="InterPro"/>
</dbReference>
<dbReference type="OrthoDB" id="9761451at2"/>
<comment type="caution">
    <text evidence="6">The sequence shown here is derived from an EMBL/GenBank/DDBJ whole genome shotgun (WGS) entry which is preliminary data.</text>
</comment>
<dbReference type="Pfam" id="PF16327">
    <property type="entry name" value="CcmF_C"/>
    <property type="match status" value="1"/>
</dbReference>
<dbReference type="PRINTS" id="PR01410">
    <property type="entry name" value="CCBIOGENESIS"/>
</dbReference>
<evidence type="ECO:0000256" key="3">
    <source>
        <dbReference type="SAM" id="Phobius"/>
    </source>
</evidence>
<evidence type="ECO:0000256" key="2">
    <source>
        <dbReference type="ARBA" id="ARBA00022748"/>
    </source>
</evidence>
<feature type="transmembrane region" description="Helical" evidence="3">
    <location>
        <begin position="418"/>
        <end position="438"/>
    </location>
</feature>